<dbReference type="AlphaFoldDB" id="A0A511FH24"/>
<organism evidence="2 4">
    <name type="scientific">Cellulomonas hominis</name>
    <dbReference type="NCBI Taxonomy" id="156981"/>
    <lineage>
        <taxon>Bacteria</taxon>
        <taxon>Bacillati</taxon>
        <taxon>Actinomycetota</taxon>
        <taxon>Actinomycetes</taxon>
        <taxon>Micrococcales</taxon>
        <taxon>Cellulomonadaceae</taxon>
        <taxon>Cellulomonas</taxon>
    </lineage>
</organism>
<evidence type="ECO:0000313" key="4">
    <source>
        <dbReference type="Proteomes" id="UP000321723"/>
    </source>
</evidence>
<evidence type="ECO:0000313" key="2">
    <source>
        <dbReference type="EMBL" id="GEL47637.1"/>
    </source>
</evidence>
<evidence type="ECO:0000313" key="5">
    <source>
        <dbReference type="Proteomes" id="UP000564629"/>
    </source>
</evidence>
<feature type="transmembrane region" description="Helical" evidence="1">
    <location>
        <begin position="73"/>
        <end position="101"/>
    </location>
</feature>
<feature type="transmembrane region" description="Helical" evidence="1">
    <location>
        <begin position="168"/>
        <end position="191"/>
    </location>
</feature>
<reference evidence="3 5" key="2">
    <citation type="submission" date="2020-08" db="EMBL/GenBank/DDBJ databases">
        <title>Sequencing the genomes of 1000 actinobacteria strains.</title>
        <authorList>
            <person name="Klenk H.-P."/>
        </authorList>
    </citation>
    <scope>NUCLEOTIDE SEQUENCE [LARGE SCALE GENOMIC DNA]</scope>
    <source>
        <strain evidence="3 5">DSM 9581</strain>
    </source>
</reference>
<dbReference type="OrthoDB" id="3297477at2"/>
<feature type="transmembrane region" description="Helical" evidence="1">
    <location>
        <begin position="122"/>
        <end position="148"/>
    </location>
</feature>
<evidence type="ECO:0000313" key="3">
    <source>
        <dbReference type="EMBL" id="MBB5471328.1"/>
    </source>
</evidence>
<dbReference type="GO" id="GO:0005886">
    <property type="term" value="C:plasma membrane"/>
    <property type="evidence" value="ECO:0007669"/>
    <property type="project" value="UniProtKB-SubCell"/>
</dbReference>
<feature type="transmembrane region" description="Helical" evidence="1">
    <location>
        <begin position="258"/>
        <end position="277"/>
    </location>
</feature>
<name>A0A511FH24_9CELL</name>
<dbReference type="EMBL" id="BJVQ01000043">
    <property type="protein sequence ID" value="GEL47637.1"/>
    <property type="molecule type" value="Genomic_DNA"/>
</dbReference>
<dbReference type="EMBL" id="JACHDN010000001">
    <property type="protein sequence ID" value="MBB5471328.1"/>
    <property type="molecule type" value="Genomic_DNA"/>
</dbReference>
<feature type="transmembrane region" description="Helical" evidence="1">
    <location>
        <begin position="41"/>
        <end position="61"/>
    </location>
</feature>
<keyword evidence="1" id="KW-0812">Transmembrane</keyword>
<accession>A0A511FH24</accession>
<keyword evidence="1" id="KW-0472">Membrane</keyword>
<sequence>MTTFTPLADPPVRSVPVAQPVTFGRLVAAERIKLRTLRSTWWSLLVGVAFLPAFAAMRFSSISTVPEAVGSPYLVGAVYVTSGVALAQLVFCTLGVLSIAGEYSTGQIRSTLTAAPRRLQALWAKLLVTVAVVMVASLLGVALAWAAGTPWFERTGMSIDPTRADDLRILWGVPLYLGAATALAFGIGAIVRSSAAGIATVLGLLLVLENGLGAVPWAPLQTFASFLPASAGNRLLQSDAVGSVITTSSTTTLSPWEGYGVMLAWVAVVLVAASVLLRRRDA</sequence>
<dbReference type="Proteomes" id="UP000564629">
    <property type="component" value="Unassembled WGS sequence"/>
</dbReference>
<reference evidence="2 4" key="1">
    <citation type="submission" date="2019-07" db="EMBL/GenBank/DDBJ databases">
        <title>Whole genome shotgun sequence of Cellulomonas hominis NBRC 16055.</title>
        <authorList>
            <person name="Hosoyama A."/>
            <person name="Uohara A."/>
            <person name="Ohji S."/>
            <person name="Ichikawa N."/>
        </authorList>
    </citation>
    <scope>NUCLEOTIDE SEQUENCE [LARGE SCALE GENOMIC DNA]</scope>
    <source>
        <strain evidence="2 4">NBRC 16055</strain>
    </source>
</reference>
<keyword evidence="1" id="KW-1133">Transmembrane helix</keyword>
<comment type="caution">
    <text evidence="2">The sequence shown here is derived from an EMBL/GenBank/DDBJ whole genome shotgun (WGS) entry which is preliminary data.</text>
</comment>
<evidence type="ECO:0000256" key="1">
    <source>
        <dbReference type="SAM" id="Phobius"/>
    </source>
</evidence>
<proteinExistence type="predicted"/>
<keyword evidence="4" id="KW-1185">Reference proteome</keyword>
<dbReference type="GO" id="GO:0140359">
    <property type="term" value="F:ABC-type transporter activity"/>
    <property type="evidence" value="ECO:0007669"/>
    <property type="project" value="InterPro"/>
</dbReference>
<dbReference type="RefSeq" id="WP_146838910.1">
    <property type="nucleotide sequence ID" value="NZ_BJVQ01000043.1"/>
</dbReference>
<gene>
    <name evidence="2" type="ORF">CHO01_27530</name>
    <name evidence="3" type="ORF">HNR08_000064</name>
</gene>
<protein>
    <submittedName>
        <fullName evidence="2">ABC transporter permease</fullName>
    </submittedName>
    <submittedName>
        <fullName evidence="3">ABC-2 type transport system permease protein</fullName>
    </submittedName>
</protein>
<feature type="transmembrane region" description="Helical" evidence="1">
    <location>
        <begin position="198"/>
        <end position="218"/>
    </location>
</feature>
<dbReference type="Proteomes" id="UP000321723">
    <property type="component" value="Unassembled WGS sequence"/>
</dbReference>